<protein>
    <recommendedName>
        <fullName evidence="3">SWIM-type domain-containing protein</fullName>
    </recommendedName>
</protein>
<keyword evidence="5" id="KW-1185">Reference proteome</keyword>
<evidence type="ECO:0000256" key="2">
    <source>
        <dbReference type="SAM" id="MobiDB-lite"/>
    </source>
</evidence>
<evidence type="ECO:0000259" key="3">
    <source>
        <dbReference type="PROSITE" id="PS50966"/>
    </source>
</evidence>
<keyword evidence="1" id="KW-0479">Metal-binding</keyword>
<dbReference type="VEuPathDB" id="PiroplasmaDB:BEWA_034100"/>
<dbReference type="GO" id="GO:0008270">
    <property type="term" value="F:zinc ion binding"/>
    <property type="evidence" value="ECO:0007669"/>
    <property type="project" value="UniProtKB-KW"/>
</dbReference>
<dbReference type="InterPro" id="IPR036890">
    <property type="entry name" value="HATPase_C_sf"/>
</dbReference>
<dbReference type="EMBL" id="CP001669">
    <property type="protein sequence ID" value="AFZ80553.1"/>
    <property type="molecule type" value="Genomic_DNA"/>
</dbReference>
<dbReference type="PROSITE" id="PS50966">
    <property type="entry name" value="ZF_SWIM"/>
    <property type="match status" value="1"/>
</dbReference>
<reference evidence="4 5" key="1">
    <citation type="journal article" date="2012" name="BMC Genomics">
        <title>Comparative genomic analysis and phylogenetic position of Theileria equi.</title>
        <authorList>
            <person name="Kappmeyer L.S."/>
            <person name="Thiagarajan M."/>
            <person name="Herndon D.R."/>
            <person name="Ramsay J.D."/>
            <person name="Caler E."/>
            <person name="Djikeng A."/>
            <person name="Gillespie J.J."/>
            <person name="Lau A.O."/>
            <person name="Roalson E.H."/>
            <person name="Silva J.C."/>
            <person name="Silva M.G."/>
            <person name="Suarez C.E."/>
            <person name="Ueti M.W."/>
            <person name="Nene V.M."/>
            <person name="Mealey R.H."/>
            <person name="Knowles D.P."/>
            <person name="Brayton K.A."/>
        </authorList>
    </citation>
    <scope>NUCLEOTIDE SEQUENCE [LARGE SCALE GENOMIC DNA]</scope>
    <source>
        <strain evidence="4 5">WA</strain>
    </source>
</reference>
<keyword evidence="1" id="KW-0862">Zinc</keyword>
<dbReference type="RefSeq" id="XP_004830219.1">
    <property type="nucleotide sequence ID" value="XM_004830162.1"/>
</dbReference>
<dbReference type="OrthoDB" id="366121at2759"/>
<dbReference type="STRING" id="1537102.L0AZ75"/>
<name>L0AZ75_THEEQ</name>
<gene>
    <name evidence="4" type="ORF">BEWA_034100</name>
</gene>
<feature type="domain" description="SWIM-type" evidence="3">
    <location>
        <begin position="138"/>
        <end position="177"/>
    </location>
</feature>
<organism evidence="4 5">
    <name type="scientific">Theileria equi strain WA</name>
    <dbReference type="NCBI Taxonomy" id="1537102"/>
    <lineage>
        <taxon>Eukaryota</taxon>
        <taxon>Sar</taxon>
        <taxon>Alveolata</taxon>
        <taxon>Apicomplexa</taxon>
        <taxon>Aconoidasida</taxon>
        <taxon>Piroplasmida</taxon>
        <taxon>Theileriidae</taxon>
        <taxon>Theileria</taxon>
    </lineage>
</organism>
<sequence length="2424" mass="279048">MDDRTAKSTHTRNSNKRFHNGETNSIPRDRDLMPFDFGPSGNGKNFKRYDHRSHHSSDNIRNTARRFAKRIAELGVDKSNFATNAQNSNESTSDKRPEYLEDGIWYGYLYGKPGFKKGLMISEMQDGVIECPEDYDTFQVYSNTSNYRIVDMSVCKCTCPNNKELCSHLIGVALFYRFKRNYIGKVAVFFSVEQYFKLSQRNLVSPESELDIVKNVIGHLNDTFKSRHNAGLYSISLELLVGILYRCYQKNNESLPSIVPLSKEDVTSLNKLDMDAESLVKEQTECGLNEVSNTTVKCSSYRDVFNIKDILYNLIHVVNKFCGEFEDSSKELVLNSLIRMLENRFSFKITNEAKLYISEIVDEYHETSSLKLDPMVSNIFYFTDVYSLCFDYIPASGGKKGVFLSNAKYSSQLDSATELIENAPLLLNLYDYTMWNYVYEDCLGPLPNFLLNEKIKFFGSYSFLYIHDRSVVKIKSPDCYISDLVIVQEITDGFDNFDAIKVLSAFITLLLKKRSMMHLPDFSLVKRTMDKKFEEKTQRMNDFLFLMFLLVPSPILLPFTKLFLLDSQILTANSINNFFSYFNSLYDQSLYRFYPFTKFISPFTCINNILKLSAEFGLDYITSVLTLLVPRIKNRQIECLTTEKRVVISEKIVSNLKDEEIMTEPDTRNYYAENASGRQLIEEIRVKEFGIGLVESNIDERLKSVLNKQRDRISRAVKRLSEDLYNSRTQLQLELIQNADDNCYSVNGATEPFISFFLDYESVVMLNNEDGFMEKDIRSICDIGSSSKVLKTGKTGKFGIGFKSVFILTSNPHIFSNGYSFMFSNDPSFKDNIEYILPHWVELSDSSPIDYVKYKLGSESRLPFTTYSNKILAKSRGKRLTLMYFPLKDEYITNEYYKKYYQIFQMLDLESILFLRNISTVHFYNNVDGVETLMNKKLMGTFLVDKSDCEIDIDNFKLVHLNLERKNIHSLDIVDSVHLEVLVVNYSFKLTAEESTMLSTSKAGNNSSLISIALPVSPEIPENTRYKLYNSLPIGEYGLNFMVNADFVLSANRQNLFTTDPWNEIIASKMCDVYVGIIEIIKYNYSKMSILYNGFVYSIPRQDDGISLFKYSCNRIFSKLLNIKWVLVDEVDEFVEPFKAIFVCSEFPDDFSNTEVMFSKLLRTVVPSNILRKHCDFCYINSILCRPNLKSKLMEYGIKIITFDLVVEIVSSILASVDINSGLYNQVQGITHILENMGTLIYLMSLLHDGQDLESLKSSLIFYSSTGEMFSFDSNIYYCINDFGLNDKQMKVISHSIFENTLNLENYEFMVTNFLKKLGCIEITAENYFKNLIFNKVTLLVDSFENNGYRDDCELFRQSFQIIKTLSNNNEACKNFDTDTISLIKRLPIKIESGGFTSLGNEYIKLCPKDVFHHSNGLNSKLYDHFMDIRSFYSHFDDKRINPLFISDDYFGDISANSILEFFGFIGVPTFIKYDAITVHIDTDLQIQVTSTTIDRSHEYFLKWKDEIIKTMGVFEDEEITDYTSDEFSNIVSILNLLSSENSEHSYFLSKLLFKIMERENGLYPHYLKSKVFVQGRCTDFAPSLFYFQLKFLPWIPYGQFIYMKDEASTVNSEDVLGTYDAKFKWKFTHLMSACDNISYHPLITKTLDPGIKGIPISDKGTDFTYVLEILTAICEQISNKYGLYGYNKTLYKHFSHESFDALTQLNTENSLSIILEIVKKIYSDLQKMVNDDSKYSEILKNAFDNKHLLVIKKEDELELTVTHPNNKFVSIYKTIDHPEFSYLSCIYGGNTEESGSLLKFWKTLGVSDYIGVEGSMAFLDLFIGDNQSFKRNIAQIFTTILNLYKITEKEMFLKLLYNRPIIPVVRNVSNAFKYFDCDDDKPFNTESVDILVPSDGLITIKTQESISAIKYFGSTPIPLVCKPIFSDVAFSKQSWIDVLDTLGAKDFISNCKIKVLNTDAYEDVNDIPLKLFVLVPILPYAHEYLKSNESSYYSTEFSDEYSWKNFEKTMTNLHIYTANREIDVYYEYKNGKDHWTSNKFSKKSVLYQASGKVNLLVHSNVKDISNGELISIRNLFSTGIKCKEIIDLINSSVGMYNSNLNLPLEFFMDISYLVFSNNEGDIQPNSENLSKAKFLSKFLCSVYKMVGKNPDEIQAFLSIFCSSENESCNCNVECSSNFSGYGVHLGKGINCDNNKLDPFTLATLRSIYFRVSSVPTENCNVNYIQSSSDITDAESCKVTLDSTDSPFRNRAYSPDFNRNESHSSEDAVFEHIDTTKFMLHEDRELATDQFVFENESSMNKRKSTGKVGEELVYEILKQIYEEEIELKTCNIHWHNKLEESGFPFDITIARPNQETYVEVKSSTSVTKTAFEISYNEWLFAQTKGVNYEIYRVSGVGTKDLKISRIINPYLQWKTGKLGFCLAL</sequence>
<dbReference type="PANTHER" id="PTHR32387">
    <property type="entry name" value="WU:FJ29H11"/>
    <property type="match status" value="1"/>
</dbReference>
<accession>L0AZ75</accession>
<dbReference type="NCBIfam" id="NF047352">
    <property type="entry name" value="P_loop_sacsin"/>
    <property type="match status" value="1"/>
</dbReference>
<feature type="region of interest" description="Disordered" evidence="2">
    <location>
        <begin position="1"/>
        <end position="32"/>
    </location>
</feature>
<dbReference type="InterPro" id="IPR007527">
    <property type="entry name" value="Znf_SWIM"/>
</dbReference>
<evidence type="ECO:0000313" key="5">
    <source>
        <dbReference type="Proteomes" id="UP000031512"/>
    </source>
</evidence>
<dbReference type="SUPFAM" id="SSF55874">
    <property type="entry name" value="ATPase domain of HSP90 chaperone/DNA topoisomerase II/histidine kinase"/>
    <property type="match status" value="1"/>
</dbReference>
<dbReference type="Pfam" id="PF13020">
    <property type="entry name" value="NOV_C"/>
    <property type="match status" value="1"/>
</dbReference>
<dbReference type="Proteomes" id="UP000031512">
    <property type="component" value="Chromosome 1"/>
</dbReference>
<dbReference type="Gene3D" id="3.30.565.10">
    <property type="entry name" value="Histidine kinase-like ATPase, C-terminal domain"/>
    <property type="match status" value="1"/>
</dbReference>
<feature type="compositionally biased region" description="Basic residues" evidence="2">
    <location>
        <begin position="7"/>
        <end position="18"/>
    </location>
</feature>
<keyword evidence="1" id="KW-0863">Zinc-finger</keyword>
<proteinExistence type="predicted"/>
<dbReference type="eggNOG" id="ENOG502QQIR">
    <property type="taxonomic scope" value="Eukaryota"/>
</dbReference>
<dbReference type="PANTHER" id="PTHR32387:SF0">
    <property type="entry name" value="PROTEIN NO VEIN"/>
    <property type="match status" value="1"/>
</dbReference>
<dbReference type="InterPro" id="IPR024975">
    <property type="entry name" value="NOV_C"/>
</dbReference>
<dbReference type="GeneID" id="15803689"/>
<evidence type="ECO:0000256" key="1">
    <source>
        <dbReference type="PROSITE-ProRule" id="PRU00325"/>
    </source>
</evidence>
<evidence type="ECO:0000313" key="4">
    <source>
        <dbReference type="EMBL" id="AFZ80553.1"/>
    </source>
</evidence>
<dbReference type="InterPro" id="IPR058210">
    <property type="entry name" value="SACS/Nov_dom"/>
</dbReference>
<dbReference type="Pfam" id="PF25794">
    <property type="entry name" value="SACS"/>
    <property type="match status" value="1"/>
</dbReference>
<dbReference type="InterPro" id="IPR052957">
    <property type="entry name" value="Auxin_embryo_med"/>
</dbReference>
<dbReference type="KEGG" id="beq:BEWA_034100"/>